<organism evidence="1 2">
    <name type="scientific">Parabacteroides distasonis</name>
    <dbReference type="NCBI Taxonomy" id="823"/>
    <lineage>
        <taxon>Bacteria</taxon>
        <taxon>Pseudomonadati</taxon>
        <taxon>Bacteroidota</taxon>
        <taxon>Bacteroidia</taxon>
        <taxon>Bacteroidales</taxon>
        <taxon>Tannerellaceae</taxon>
        <taxon>Parabacteroides</taxon>
    </lineage>
</organism>
<comment type="caution">
    <text evidence="1">The sequence shown here is derived from an EMBL/GenBank/DDBJ whole genome shotgun (WGS) entry which is preliminary data.</text>
</comment>
<dbReference type="Proteomes" id="UP000284660">
    <property type="component" value="Unassembled WGS sequence"/>
</dbReference>
<accession>A0A3R6K4I1</accession>
<evidence type="ECO:0000313" key="1">
    <source>
        <dbReference type="EMBL" id="RHD76606.1"/>
    </source>
</evidence>
<evidence type="ECO:0000313" key="2">
    <source>
        <dbReference type="Proteomes" id="UP000284660"/>
    </source>
</evidence>
<dbReference type="RefSeq" id="WP_008780117.1">
    <property type="nucleotide sequence ID" value="NZ_CP103148.1"/>
</dbReference>
<sequence length="358" mass="39075">MILPKTNLSIMDVRNCTGNPSLDLGTLCSKGQYINKWSKYKPVRYNFTTSRPSNWWKASDGNCGLDVRGYTTITQLVTDLRNDVTFWGYLPPTGGSAQPYRLGDFAGYNSQAQQPVYCNELPNIVYKDASATIGMALDMNGVDTSSNLQLTDIQGKFPLSSYYPAVVVVRADQNVGNLITASQTFAQGQGVGVEVPTSQLSAGYDYDFICCFSSIKQASYGPNSTAANFVPAPTDNVLQRVSIKTGGLSVFVTGTWASNKSTYRIDATNRVSTAGATMTNVTLQIVYLDFKESGDSQEYGETTIKLADIVVPYNQTKTVTNVVANSLPDYKTRGGKLILRYTYNNIVNTIVGQFEDEA</sequence>
<gene>
    <name evidence="1" type="ORF">DW782_07600</name>
</gene>
<dbReference type="AlphaFoldDB" id="A0A3R6K4I1"/>
<reference evidence="1 2" key="1">
    <citation type="submission" date="2018-08" db="EMBL/GenBank/DDBJ databases">
        <title>A genome reference for cultivated species of the human gut microbiota.</title>
        <authorList>
            <person name="Zou Y."/>
            <person name="Xue W."/>
            <person name="Luo G."/>
        </authorList>
    </citation>
    <scope>NUCLEOTIDE SEQUENCE [LARGE SCALE GENOMIC DNA]</scope>
    <source>
        <strain evidence="1 2">AM30-4</strain>
    </source>
</reference>
<name>A0A3R6K4I1_PARDI</name>
<dbReference type="EMBL" id="QSJN01000003">
    <property type="protein sequence ID" value="RHD76606.1"/>
    <property type="molecule type" value="Genomic_DNA"/>
</dbReference>
<protein>
    <submittedName>
        <fullName evidence="1">Uncharacterized protein</fullName>
    </submittedName>
</protein>
<proteinExistence type="predicted"/>